<dbReference type="PANTHER" id="PTHR37326:SF1">
    <property type="entry name" value="BLL3975 PROTEIN"/>
    <property type="match status" value="1"/>
</dbReference>
<keyword evidence="2" id="KW-0479">Metal-binding</keyword>
<dbReference type="Pfam" id="PF24827">
    <property type="entry name" value="AstE_AspA_cat"/>
    <property type="match status" value="1"/>
</dbReference>
<dbReference type="InterPro" id="IPR053138">
    <property type="entry name" value="N-alpha-Ac-DABA_deacetylase"/>
</dbReference>
<evidence type="ECO:0000313" key="7">
    <source>
        <dbReference type="Proteomes" id="UP000618579"/>
    </source>
</evidence>
<dbReference type="InterPro" id="IPR043795">
    <property type="entry name" value="N-alpha-Ac-DABA-like"/>
</dbReference>
<protein>
    <submittedName>
        <fullName evidence="6">Succinate dehydrogenase</fullName>
    </submittedName>
</protein>
<sequence>MSKAGTREFNEVVVTHLSNGVKVTLPIHTIHGKQPGPVLGLSAVIHGDEIIGAEILRRVAARIDEQKLSGTVKILPVANQLAFESLTRNTPLDMTNLNRVFPGDPDGWVTEQLAHSIVENFLSTLDAYIDLHAGGAVPIVDYVYIQNDEALSRAFNFPLLYRPSQSYEGTTVTYTAAKGIPSVTVEVGGGPNFEKDIERGVEGILNCMRHLEMIPEPVVAPPKQTVVTEIKIIRPRQGGVMVPEFDFSAVGSIIEGKQVLSRTYNPQTFEELEVIHTPFERNIVILMRGLVQKVNPGDYGFMIGNLDTAEGESTL</sequence>
<evidence type="ECO:0000313" key="6">
    <source>
        <dbReference type="EMBL" id="NOU99464.1"/>
    </source>
</evidence>
<comment type="caution">
    <text evidence="6">The sequence shown here is derived from an EMBL/GenBank/DDBJ whole genome shotgun (WGS) entry which is preliminary data.</text>
</comment>
<reference evidence="6 7" key="1">
    <citation type="submission" date="2019-10" db="EMBL/GenBank/DDBJ databases">
        <title>Description of Paenibacillus pedi sp. nov.</title>
        <authorList>
            <person name="Carlier A."/>
            <person name="Qi S."/>
        </authorList>
    </citation>
    <scope>NUCLEOTIDE SEQUENCE [LARGE SCALE GENOMIC DNA]</scope>
    <source>
        <strain evidence="6 7">LMG 31457</strain>
    </source>
</reference>
<comment type="cofactor">
    <cofactor evidence="1">
        <name>Zn(2+)</name>
        <dbReference type="ChEBI" id="CHEBI:29105"/>
    </cofactor>
</comment>
<feature type="domain" description="Succinylglutamate desuccinylase/Aspartoacylase catalytic" evidence="5">
    <location>
        <begin position="36"/>
        <end position="211"/>
    </location>
</feature>
<keyword evidence="7" id="KW-1185">Reference proteome</keyword>
<dbReference type="EMBL" id="WHNZ01000013">
    <property type="protein sequence ID" value="NOU99464.1"/>
    <property type="molecule type" value="Genomic_DNA"/>
</dbReference>
<dbReference type="PANTHER" id="PTHR37326">
    <property type="entry name" value="BLL3975 PROTEIN"/>
    <property type="match status" value="1"/>
</dbReference>
<evidence type="ECO:0000256" key="4">
    <source>
        <dbReference type="ARBA" id="ARBA00022833"/>
    </source>
</evidence>
<keyword evidence="3" id="KW-0378">Hydrolase</keyword>
<name>A0ABX1ZKA9_9BACL</name>
<proteinExistence type="predicted"/>
<evidence type="ECO:0000259" key="5">
    <source>
        <dbReference type="Pfam" id="PF24827"/>
    </source>
</evidence>
<dbReference type="PIRSF" id="PIRSF039012">
    <property type="entry name" value="ASP"/>
    <property type="match status" value="1"/>
</dbReference>
<keyword evidence="4" id="KW-0862">Zinc</keyword>
<evidence type="ECO:0000256" key="2">
    <source>
        <dbReference type="ARBA" id="ARBA00022723"/>
    </source>
</evidence>
<dbReference type="InterPro" id="IPR055438">
    <property type="entry name" value="AstE_AspA_cat"/>
</dbReference>
<dbReference type="RefSeq" id="WP_171682347.1">
    <property type="nucleotide sequence ID" value="NZ_WHNZ01000013.1"/>
</dbReference>
<evidence type="ECO:0000256" key="3">
    <source>
        <dbReference type="ARBA" id="ARBA00022801"/>
    </source>
</evidence>
<accession>A0ABX1ZKA9</accession>
<dbReference type="CDD" id="cd06230">
    <property type="entry name" value="M14_ASTE_ASPA_like"/>
    <property type="match status" value="1"/>
</dbReference>
<evidence type="ECO:0000256" key="1">
    <source>
        <dbReference type="ARBA" id="ARBA00001947"/>
    </source>
</evidence>
<organism evidence="6 7">
    <name type="scientific">Paenibacillus planticolens</name>
    <dbReference type="NCBI Taxonomy" id="2654976"/>
    <lineage>
        <taxon>Bacteria</taxon>
        <taxon>Bacillati</taxon>
        <taxon>Bacillota</taxon>
        <taxon>Bacilli</taxon>
        <taxon>Bacillales</taxon>
        <taxon>Paenibacillaceae</taxon>
        <taxon>Paenibacillus</taxon>
    </lineage>
</organism>
<dbReference type="Proteomes" id="UP000618579">
    <property type="component" value="Unassembled WGS sequence"/>
</dbReference>
<gene>
    <name evidence="6" type="ORF">GC097_05415</name>
</gene>
<dbReference type="SUPFAM" id="SSF53187">
    <property type="entry name" value="Zn-dependent exopeptidases"/>
    <property type="match status" value="1"/>
</dbReference>
<dbReference type="Gene3D" id="3.40.630.10">
    <property type="entry name" value="Zn peptidases"/>
    <property type="match status" value="1"/>
</dbReference>